<protein>
    <recommendedName>
        <fullName evidence="4">Tumor protein p53-inducible nuclear protein 2</fullName>
    </recommendedName>
</protein>
<proteinExistence type="predicted"/>
<dbReference type="EMBL" id="JBCEZU010000111">
    <property type="protein sequence ID" value="KAK9529470.1"/>
    <property type="molecule type" value="Genomic_DNA"/>
</dbReference>
<keyword evidence="3" id="KW-1185">Reference proteome</keyword>
<feature type="region of interest" description="Disordered" evidence="1">
    <location>
        <begin position="35"/>
        <end position="97"/>
    </location>
</feature>
<comment type="caution">
    <text evidence="2">The sequence shown here is derived from an EMBL/GenBank/DDBJ whole genome shotgun (WGS) entry which is preliminary data.</text>
</comment>
<evidence type="ECO:0000313" key="2">
    <source>
        <dbReference type="EMBL" id="KAK9529470.1"/>
    </source>
</evidence>
<dbReference type="AlphaFoldDB" id="A0AAW1F5B7"/>
<evidence type="ECO:0000313" key="3">
    <source>
        <dbReference type="Proteomes" id="UP001488805"/>
    </source>
</evidence>
<feature type="region of interest" description="Disordered" evidence="1">
    <location>
        <begin position="130"/>
        <end position="154"/>
    </location>
</feature>
<dbReference type="Proteomes" id="UP001488805">
    <property type="component" value="Unassembled WGS sequence"/>
</dbReference>
<sequence>MFKTIARLLFGGEEETPKDVKSGEAVEEGWLVVSRQEAGSAENQGAELTDTHSSSSALQGETVANVESDISVLDPERTVQSSSSSSSSQAITGSVSQPKAVLEVTQLTCIQKAKTWTDPHHMSRNAIQRQNRVRQGVQHHSFHLQQPGHRNLSH</sequence>
<gene>
    <name evidence="2" type="ORF">VZT92_013559</name>
</gene>
<name>A0AAW1F5B7_ZOAVI</name>
<accession>A0AAW1F5B7</accession>
<evidence type="ECO:0008006" key="4">
    <source>
        <dbReference type="Google" id="ProtNLM"/>
    </source>
</evidence>
<reference evidence="2 3" key="1">
    <citation type="journal article" date="2024" name="Genome Biol. Evol.">
        <title>Chromosome-level genome assembly of the viviparous eelpout Zoarces viviparus.</title>
        <authorList>
            <person name="Fuhrmann N."/>
            <person name="Brasseur M.V."/>
            <person name="Bakowski C.E."/>
            <person name="Podsiadlowski L."/>
            <person name="Prost S."/>
            <person name="Krehenwinkel H."/>
            <person name="Mayer C."/>
        </authorList>
    </citation>
    <scope>NUCLEOTIDE SEQUENCE [LARGE SCALE GENOMIC DNA]</scope>
    <source>
        <strain evidence="2">NO-MEL_2022_Ind0_liver</strain>
    </source>
</reference>
<organism evidence="2 3">
    <name type="scientific">Zoarces viviparus</name>
    <name type="common">Viviparous eelpout</name>
    <name type="synonym">Blennius viviparus</name>
    <dbReference type="NCBI Taxonomy" id="48416"/>
    <lineage>
        <taxon>Eukaryota</taxon>
        <taxon>Metazoa</taxon>
        <taxon>Chordata</taxon>
        <taxon>Craniata</taxon>
        <taxon>Vertebrata</taxon>
        <taxon>Euteleostomi</taxon>
        <taxon>Actinopterygii</taxon>
        <taxon>Neopterygii</taxon>
        <taxon>Teleostei</taxon>
        <taxon>Neoteleostei</taxon>
        <taxon>Acanthomorphata</taxon>
        <taxon>Eupercaria</taxon>
        <taxon>Perciformes</taxon>
        <taxon>Cottioidei</taxon>
        <taxon>Zoarcales</taxon>
        <taxon>Zoarcidae</taxon>
        <taxon>Zoarcinae</taxon>
        <taxon>Zoarces</taxon>
    </lineage>
</organism>
<evidence type="ECO:0000256" key="1">
    <source>
        <dbReference type="SAM" id="MobiDB-lite"/>
    </source>
</evidence>